<dbReference type="CDD" id="cd22112">
    <property type="entry name" value="F-box_FBXO47"/>
    <property type="match status" value="1"/>
</dbReference>
<evidence type="ECO:0000313" key="3">
    <source>
        <dbReference type="RefSeq" id="XP_013389795.1"/>
    </source>
</evidence>
<dbReference type="PANTHER" id="PTHR34098">
    <property type="entry name" value="F-BOX ONLY PROTEIN 47"/>
    <property type="match status" value="1"/>
</dbReference>
<dbReference type="RefSeq" id="XP_013389795.1">
    <property type="nucleotide sequence ID" value="XM_013534341.1"/>
</dbReference>
<gene>
    <name evidence="3" type="primary">LOC106158395</name>
</gene>
<name>A0A1S3HUS5_LINAN</name>
<organism evidence="2 3">
    <name type="scientific">Lingula anatina</name>
    <name type="common">Brachiopod</name>
    <name type="synonym">Lingula unguis</name>
    <dbReference type="NCBI Taxonomy" id="7574"/>
    <lineage>
        <taxon>Eukaryota</taxon>
        <taxon>Metazoa</taxon>
        <taxon>Spiralia</taxon>
        <taxon>Lophotrochozoa</taxon>
        <taxon>Brachiopoda</taxon>
        <taxon>Linguliformea</taxon>
        <taxon>Lingulata</taxon>
        <taxon>Lingulida</taxon>
        <taxon>Linguloidea</taxon>
        <taxon>Lingulidae</taxon>
        <taxon>Lingula</taxon>
    </lineage>
</organism>
<dbReference type="OrthoDB" id="9858120at2759"/>
<dbReference type="InterPro" id="IPR056622">
    <property type="entry name" value="ARM_FBXO47"/>
</dbReference>
<evidence type="ECO:0000313" key="2">
    <source>
        <dbReference type="Proteomes" id="UP000085678"/>
    </source>
</evidence>
<evidence type="ECO:0000259" key="1">
    <source>
        <dbReference type="Pfam" id="PF24467"/>
    </source>
</evidence>
<dbReference type="GeneID" id="106158395"/>
<dbReference type="Pfam" id="PF24467">
    <property type="entry name" value="ARM_FBXO47"/>
    <property type="match status" value="1"/>
</dbReference>
<reference evidence="3" key="1">
    <citation type="submission" date="2025-08" db="UniProtKB">
        <authorList>
            <consortium name="RefSeq"/>
        </authorList>
    </citation>
    <scope>IDENTIFICATION</scope>
    <source>
        <tissue evidence="3">Gonads</tissue>
    </source>
</reference>
<dbReference type="AlphaFoldDB" id="A0A1S3HUS5"/>
<dbReference type="InParanoid" id="A0A1S3HUS5"/>
<feature type="domain" description="FBXO47 ARM repeats region" evidence="1">
    <location>
        <begin position="203"/>
        <end position="429"/>
    </location>
</feature>
<dbReference type="InterPro" id="IPR038946">
    <property type="entry name" value="FBXO47"/>
</dbReference>
<sequence length="467" mass="53057">MFSKIATWEGVGLANMKSIVHHFKCKKPRRSTRLEIKEQVETKGKIVQYGDLGYFEILPPELKTRIFQCVTIEELSMLALSSKNMRNRVEQYRCSKAGFKRFMPIAKLHLPAPLPIEDQATLLHHFLKLGLLMKRSTCLYATKERLKLIDAYLSKLYCKHSNCPDISNCMGLLCYGTFLKSVIAGWDDMECGRVFDFITNSTGVSSDIEAMLKTAPGTQANSSVELNTRLFFRRGILDFIKRRDEKTAWLSRILKPQPIIFQARLLYIIFGPASEGEIEWDEVSESTPRNAQEAQQHFGQLASALTMLYHYHSEWSEDDIISVLDELTNLPDEWVSENVAHLLTLCGDTITVRSIASKAINGRMQEVANIITSISLVCVKNHYNSSWVVFLVRKTCSLLDNPKDKLALLNNIAETFKDSIMDLHEYGESEERDADLEFLVTAQAEFMKEVLPLAFDDSLSGRKCSIG</sequence>
<protein>
    <submittedName>
        <fullName evidence="3">F-box only protein 47</fullName>
    </submittedName>
</protein>
<dbReference type="STRING" id="7574.A0A1S3HUS5"/>
<dbReference type="Proteomes" id="UP000085678">
    <property type="component" value="Unplaced"/>
</dbReference>
<dbReference type="KEGG" id="lak:106158395"/>
<dbReference type="PANTHER" id="PTHR34098:SF1">
    <property type="entry name" value="F-BOX ONLY PROTEIN 47"/>
    <property type="match status" value="1"/>
</dbReference>
<accession>A0A1S3HUS5</accession>
<keyword evidence="2" id="KW-1185">Reference proteome</keyword>
<proteinExistence type="predicted"/>